<keyword evidence="1" id="KW-0863">Zinc-finger</keyword>
<reference evidence="3" key="2">
    <citation type="submission" date="2011-02" db="EMBL/GenBank/DDBJ databases">
        <authorList>
            <person name="MacLean D."/>
        </authorList>
    </citation>
    <scope>NUCLEOTIDE SEQUENCE</scope>
</reference>
<dbReference type="Pfam" id="PF00612">
    <property type="entry name" value="IQ"/>
    <property type="match status" value="3"/>
</dbReference>
<dbReference type="HOGENOM" id="CLU_002155_0_0_1"/>
<dbReference type="PROSITE" id="PS50119">
    <property type="entry name" value="ZF_BBOX"/>
    <property type="match status" value="1"/>
</dbReference>
<keyword evidence="1" id="KW-0479">Metal-binding</keyword>
<evidence type="ECO:0000313" key="3">
    <source>
        <dbReference type="EMBL" id="CCA24585.1"/>
    </source>
</evidence>
<feature type="domain" description="B box-type" evidence="2">
    <location>
        <begin position="1175"/>
        <end position="1221"/>
    </location>
</feature>
<protein>
    <submittedName>
        <fullName evidence="3">Uncharacterized protein AlNc14C247G9581</fullName>
    </submittedName>
</protein>
<evidence type="ECO:0000256" key="1">
    <source>
        <dbReference type="PROSITE-ProRule" id="PRU00024"/>
    </source>
</evidence>
<dbReference type="InterPro" id="IPR000048">
    <property type="entry name" value="IQ_motif_EF-hand-BS"/>
</dbReference>
<accession>F0WT96</accession>
<dbReference type="GO" id="GO:0008270">
    <property type="term" value="F:zinc ion binding"/>
    <property type="evidence" value="ECO:0007669"/>
    <property type="project" value="UniProtKB-KW"/>
</dbReference>
<dbReference type="PROSITE" id="PS50096">
    <property type="entry name" value="IQ"/>
    <property type="match status" value="4"/>
</dbReference>
<dbReference type="EMBL" id="FR824292">
    <property type="protein sequence ID" value="CCA24585.1"/>
    <property type="molecule type" value="Genomic_DNA"/>
</dbReference>
<gene>
    <name evidence="3" type="primary">AlNc14C247G9581</name>
    <name evidence="3" type="ORF">ALNC14_107290</name>
</gene>
<dbReference type="InterPro" id="IPR000315">
    <property type="entry name" value="Znf_B-box"/>
</dbReference>
<dbReference type="Gene3D" id="1.20.5.190">
    <property type="match status" value="2"/>
</dbReference>
<dbReference type="CDD" id="cd19757">
    <property type="entry name" value="Bbox1"/>
    <property type="match status" value="2"/>
</dbReference>
<name>F0WT96_9STRA</name>
<evidence type="ECO:0000259" key="2">
    <source>
        <dbReference type="PROSITE" id="PS50119"/>
    </source>
</evidence>
<reference evidence="3" key="1">
    <citation type="journal article" date="2011" name="PLoS Biol.">
        <title>Gene gain and loss during evolution of obligate parasitism in the white rust pathogen of Arabidopsis thaliana.</title>
        <authorList>
            <person name="Kemen E."/>
            <person name="Gardiner A."/>
            <person name="Schultz-Larsen T."/>
            <person name="Kemen A.C."/>
            <person name="Balmuth A.L."/>
            <person name="Robert-Seilaniantz A."/>
            <person name="Bailey K."/>
            <person name="Holub E."/>
            <person name="Studholme D.J."/>
            <person name="Maclean D."/>
            <person name="Jones J.D."/>
        </authorList>
    </citation>
    <scope>NUCLEOTIDE SEQUENCE</scope>
</reference>
<keyword evidence="1" id="KW-0862">Zinc</keyword>
<dbReference type="CDD" id="cd20208">
    <property type="entry name" value="Bbox1_DUF2009"/>
    <property type="match status" value="1"/>
</dbReference>
<sequence length="1727" mass="202253">MVQSLIMKQGMLERKKLVLPGSMLRKDQSGTNDIDRSDKLSKRRRLTHKKTRLESTIVQSKPLIIGKSKLDVRNPLPPIGQQWNPDLDIVGRIVDEALSESRDMHVNTFSGTNQENEAEKAIQVEASATDPHLLSIRQEPSDRTEVHVPHQNLENPPTTRTDWAVRKNEKILGRNVFVLERSVSMKSWQQYLSRQERLQMTLKDVNTSNVHVSTLNISAGKRVIASKKYRKLTEIQMIVQSRQEHAEHQVHRTMDGIRRWIPFNAMIQHSQREFTSLKGRNAIKFVSSTLEKRHRRHIAEAFRRWNDFSISKKEEEQLTAASLLQGWVKCVLAKIELRRLQLARQRSHLRKTMLHDIRLSKEIKSVRIITYILAKHVYQVRHNRARLRSAAAKRIGQSIIKYKSHCRLKNSDLTKEETETAAVTSTLDSKSDPKSRLLQQKLARVDLHLKEKSTQSASHRLGFTQVGAALLLQNTFRPMICKKSHGAGIRYANFMLAEKKALRIQALIRGTLARLHVDSYRLRCQLATKILQRSGHLWVARIQVLRLRNDRDRDRGLRRQNCSICNGKKALKAKNRGPLNLILSYLPFNSQKFSVKIQSTWRGYRTRKQVRCLRARKCEMSRRKVFRKKKIAAIKIQKNVRGMQGRYQIWYTIMCKSAMCIQRRWCRFLARKKIRALRRIQYALRRFRLRRRKLKVEELIRETVTSGNRIIKFSQSCLHKIAARRHISNQQRLREIHTLGHIQYKSLSDRVGDELLIHSFTCGLYDTSGFAKHHLTRANAQTPLIDRDMLTGPETQKFANPSVQRSLFECMKEEYLVETTTISRYRWQRKPYHGIWQQLFVYICGYEGAGIPQCEVSRSVSFLKALSKEFINKQTFSVERVESIFYEICDRQTTTMNYNQFTTSMMAALKQKFTDENDERKLFLRFMHHYVLPSPLEYGRFNKAQRFMTRERILWGHRILRRFTFSTIRHKNLVDFKKRFYEHRAAAFLQSNARMIQKWFRCRVYKIEMRTKWAEMFVRYVDQESNRSRWKHITTGTELVSIPLVLHGQECRKVIPNPLRGDVFHPMCFRHEGNMEDENTVAAQVYCLQCEDVMCKACFRRDHGTRIAFNHHQPKMLKLCCNCENQIATRECLICADGKTSFCDTCFCFLHTSLKSAHEGAENRSDTKQKHPFRGYVVMCVECGERTGQWKCDDCDDLYCKRCLTVSHGKLYRLDHSVHQVNYVAVIASQNLADRKGKVKEKELIYQKKLSRLHEVAKYRERKQNLAATCIQAAIRTFLTRKRAKLYRRLINRTIVAKRNRLSDERIRTSLIYKIRYTFGLASLLKSDTQKERETQQTRFSRLYRTIIPCTKPKLQVESESLRELSPEEETHIRSSLPTWCVYGEQVTILGGPWRGERGSIVSTRNLLSTGSIQVFMTMVNRCVVCDWANVRPHCFEEELLRQPFATPLSRFLGLAAESQQRLEQSVKGHIRRTKLMYLQTIEYSDISQYAWVSVLNCREKREEFWNVVTNARSLSQPASMEKIQRMELWQRNMIELRVQAARARIEFLLDSTAKQEKYALKMRRNAFIIDPIALNQLSASLTSMEVEGSSTNHIKWLNIESEAIACARFWKQRVVENEFCGNVKRIRNFEELCADNCILCWTLVRLWRYIDSQNSKSFEALAAKFFTIAPRFQLYIIQTMIKDLVQGSFTTAKESFIDLLNLENETLHVLVTQKQDAAASPPLVIT</sequence>
<organism evidence="3">
    <name type="scientific">Albugo laibachii Nc14</name>
    <dbReference type="NCBI Taxonomy" id="890382"/>
    <lineage>
        <taxon>Eukaryota</taxon>
        <taxon>Sar</taxon>
        <taxon>Stramenopiles</taxon>
        <taxon>Oomycota</taxon>
        <taxon>Peronosporomycetes</taxon>
        <taxon>Albuginales</taxon>
        <taxon>Albuginaceae</taxon>
        <taxon>Albugo</taxon>
    </lineage>
</organism>
<proteinExistence type="predicted"/>
<dbReference type="SMART" id="SM00015">
    <property type="entry name" value="IQ"/>
    <property type="match status" value="7"/>
</dbReference>